<organism evidence="1 2">
    <name type="scientific">Laodelphax striatellus</name>
    <name type="common">Small brown planthopper</name>
    <name type="synonym">Delphax striatella</name>
    <dbReference type="NCBI Taxonomy" id="195883"/>
    <lineage>
        <taxon>Eukaryota</taxon>
        <taxon>Metazoa</taxon>
        <taxon>Ecdysozoa</taxon>
        <taxon>Arthropoda</taxon>
        <taxon>Hexapoda</taxon>
        <taxon>Insecta</taxon>
        <taxon>Pterygota</taxon>
        <taxon>Neoptera</taxon>
        <taxon>Paraneoptera</taxon>
        <taxon>Hemiptera</taxon>
        <taxon>Auchenorrhyncha</taxon>
        <taxon>Fulgoroidea</taxon>
        <taxon>Delphacidae</taxon>
        <taxon>Criomorphinae</taxon>
        <taxon>Laodelphax</taxon>
    </lineage>
</organism>
<sequence>MMLPKMPLDIPVPATVLRRRRGAIWCIVEEDLSKIADDDYEEEQILSVMRISAPLLIKNVDVVSNPV</sequence>
<dbReference type="AlphaFoldDB" id="A0A482WFS9"/>
<accession>A0A482WFS9</accession>
<evidence type="ECO:0000313" key="2">
    <source>
        <dbReference type="Proteomes" id="UP000291343"/>
    </source>
</evidence>
<dbReference type="EMBL" id="QKKF02037264">
    <property type="protein sequence ID" value="RZF32353.1"/>
    <property type="molecule type" value="Genomic_DNA"/>
</dbReference>
<protein>
    <submittedName>
        <fullName evidence="1">Uncharacterized protein</fullName>
    </submittedName>
</protein>
<dbReference type="Proteomes" id="UP000291343">
    <property type="component" value="Unassembled WGS sequence"/>
</dbReference>
<dbReference type="InParanoid" id="A0A482WFS9"/>
<evidence type="ECO:0000313" key="1">
    <source>
        <dbReference type="EMBL" id="RZF32353.1"/>
    </source>
</evidence>
<reference evidence="1 2" key="1">
    <citation type="journal article" date="2017" name="Gigascience">
        <title>Genome sequence of the small brown planthopper, Laodelphax striatellus.</title>
        <authorList>
            <person name="Zhu J."/>
            <person name="Jiang F."/>
            <person name="Wang X."/>
            <person name="Yang P."/>
            <person name="Bao Y."/>
            <person name="Zhao W."/>
            <person name="Wang W."/>
            <person name="Lu H."/>
            <person name="Wang Q."/>
            <person name="Cui N."/>
            <person name="Li J."/>
            <person name="Chen X."/>
            <person name="Luo L."/>
            <person name="Yu J."/>
            <person name="Kang L."/>
            <person name="Cui F."/>
        </authorList>
    </citation>
    <scope>NUCLEOTIDE SEQUENCE [LARGE SCALE GENOMIC DNA]</scope>
    <source>
        <strain evidence="1">Lst14</strain>
    </source>
</reference>
<name>A0A482WFS9_LAOST</name>
<gene>
    <name evidence="1" type="ORF">LSTR_LSTR001817</name>
</gene>
<proteinExistence type="predicted"/>
<comment type="caution">
    <text evidence="1">The sequence shown here is derived from an EMBL/GenBank/DDBJ whole genome shotgun (WGS) entry which is preliminary data.</text>
</comment>
<keyword evidence="2" id="KW-1185">Reference proteome</keyword>